<dbReference type="EMBL" id="DTAI01000145">
    <property type="protein sequence ID" value="HGN36912.1"/>
    <property type="molecule type" value="Genomic_DNA"/>
</dbReference>
<proteinExistence type="predicted"/>
<evidence type="ECO:0000313" key="3">
    <source>
        <dbReference type="EMBL" id="HGQ17747.1"/>
    </source>
</evidence>
<organism evidence="2">
    <name type="scientific">Ignisphaera aggregans</name>
    <dbReference type="NCBI Taxonomy" id="334771"/>
    <lineage>
        <taxon>Archaea</taxon>
        <taxon>Thermoproteota</taxon>
        <taxon>Thermoprotei</taxon>
        <taxon>Desulfurococcales</taxon>
        <taxon>Desulfurococcaceae</taxon>
        <taxon>Ignisphaera</taxon>
    </lineage>
</organism>
<protein>
    <submittedName>
        <fullName evidence="2">ADP-ribosylglycohydrolase family protein</fullName>
    </submittedName>
</protein>
<dbReference type="InterPro" id="IPR005502">
    <property type="entry name" value="Ribosyl_crysJ1"/>
</dbReference>
<feature type="binding site" evidence="1">
    <location>
        <position position="418"/>
    </location>
    <ligand>
        <name>Mg(2+)</name>
        <dbReference type="ChEBI" id="CHEBI:18420"/>
        <label>1</label>
    </ligand>
</feature>
<dbReference type="EMBL" id="DTBZ01000051">
    <property type="protein sequence ID" value="HGQ17747.1"/>
    <property type="molecule type" value="Genomic_DNA"/>
</dbReference>
<name>A0A7J3I8E2_9CREN</name>
<dbReference type="InterPro" id="IPR036705">
    <property type="entry name" value="Ribosyl_crysJ1_sf"/>
</dbReference>
<evidence type="ECO:0000313" key="2">
    <source>
        <dbReference type="EMBL" id="HGN36912.1"/>
    </source>
</evidence>
<comment type="caution">
    <text evidence="2">The sequence shown here is derived from an EMBL/GenBank/DDBJ whole genome shotgun (WGS) entry which is preliminary data.</text>
</comment>
<dbReference type="Gene3D" id="1.10.4080.10">
    <property type="entry name" value="ADP-ribosylation/Crystallin J1"/>
    <property type="match status" value="1"/>
</dbReference>
<dbReference type="GO" id="GO:0046872">
    <property type="term" value="F:metal ion binding"/>
    <property type="evidence" value="ECO:0007669"/>
    <property type="project" value="UniProtKB-KW"/>
</dbReference>
<evidence type="ECO:0000256" key="1">
    <source>
        <dbReference type="PIRSR" id="PIRSR605502-1"/>
    </source>
</evidence>
<feature type="binding site" evidence="1">
    <location>
        <position position="420"/>
    </location>
    <ligand>
        <name>Mg(2+)</name>
        <dbReference type="ChEBI" id="CHEBI:18420"/>
        <label>1</label>
    </ligand>
</feature>
<dbReference type="AlphaFoldDB" id="A0A7J3I8E2"/>
<accession>A0A7J3I8E2</accession>
<reference evidence="2" key="1">
    <citation type="journal article" date="2020" name="mSystems">
        <title>Genome- and Community-Level Interaction Insights into Carbon Utilization and Element Cycling Functions of Hydrothermarchaeota in Hydrothermal Sediment.</title>
        <authorList>
            <person name="Zhou Z."/>
            <person name="Liu Y."/>
            <person name="Xu W."/>
            <person name="Pan J."/>
            <person name="Luo Z.H."/>
            <person name="Li M."/>
        </authorList>
    </citation>
    <scope>NUCLEOTIDE SEQUENCE [LARGE SCALE GENOMIC DNA]</scope>
    <source>
        <strain evidence="2">SpSt-618</strain>
        <strain evidence="3">SpSt-657</strain>
    </source>
</reference>
<gene>
    <name evidence="2" type="ORF">ENT87_05130</name>
    <name evidence="3" type="ORF">ENU30_02030</name>
</gene>
<dbReference type="Pfam" id="PF03747">
    <property type="entry name" value="ADP_ribosyl_GH"/>
    <property type="match status" value="1"/>
</dbReference>
<comment type="cofactor">
    <cofactor evidence="1">
        <name>Mg(2+)</name>
        <dbReference type="ChEBI" id="CHEBI:18420"/>
    </cofactor>
    <text evidence="1">Binds 2 magnesium ions per subunit.</text>
</comment>
<sequence>MARDLDSGEKGYGGYSEEFWSSLSVIHSPLADPIDQLIELMKFEIIQREEEGYDMDSAREVFRNLIKEKNYSKILEFYSSLNGYPMRMGFQYSEPVDYSSIVSESIGGSTVFDIEQSDDMLYDRIYGGWLGRCIGCMLGKPVEGLTHEMISRWLELAGEYSLRDYFPDVELESSEIPQWLSVRLENLRRHYREKGYGVLRGQVDRVVRDDDIDYTILNLHIAKIYGYSFTTMDIAEKWLSTLPYCQVYTAERIAYRNLVNGVLPPKTATYMNPFREWIGAQIRADLWGYIAPGLPTVAAEFAYRDASLSHVKNGVYGEMFVSAMISAAFATDDVYDVVRVGLSVIPQRSRLAEAIRDVVSWSRESRDYWETFRKIVGKYGCYNPIHTIVNAAIVVASLLHGNGDFERTIILAVLSGFDTDCNGATAGSIVGVMMGSNKLPRGWSIQLNDRVESYIAGYNDARISELAKQTLEIAKRIRSTYSKG</sequence>
<keyword evidence="1" id="KW-0479">Metal-binding</keyword>
<dbReference type="SUPFAM" id="SSF101478">
    <property type="entry name" value="ADP-ribosylglycohydrolase"/>
    <property type="match status" value="1"/>
</dbReference>
<keyword evidence="2" id="KW-0378">Hydrolase</keyword>
<dbReference type="GO" id="GO:0016787">
    <property type="term" value="F:hydrolase activity"/>
    <property type="evidence" value="ECO:0007669"/>
    <property type="project" value="UniProtKB-KW"/>
</dbReference>
<keyword evidence="1" id="KW-0460">Magnesium</keyword>